<accession>A0ABQ9X0Y3</accession>
<evidence type="ECO:0000256" key="1">
    <source>
        <dbReference type="SAM" id="MobiDB-lite"/>
    </source>
</evidence>
<feature type="compositionally biased region" description="Basic and acidic residues" evidence="1">
    <location>
        <begin position="563"/>
        <end position="573"/>
    </location>
</feature>
<dbReference type="InterPro" id="IPR024224">
    <property type="entry name" value="DENND6"/>
</dbReference>
<evidence type="ECO:0000313" key="2">
    <source>
        <dbReference type="EMBL" id="KAK2945243.1"/>
    </source>
</evidence>
<proteinExistence type="predicted"/>
<reference evidence="2 3" key="1">
    <citation type="journal article" date="2022" name="bioRxiv">
        <title>Genomics of Preaxostyla Flagellates Illuminates Evolutionary Transitions and the Path Towards Mitochondrial Loss.</title>
        <authorList>
            <person name="Novak L.V.F."/>
            <person name="Treitli S.C."/>
            <person name="Pyrih J."/>
            <person name="Halakuc P."/>
            <person name="Pipaliya S.V."/>
            <person name="Vacek V."/>
            <person name="Brzon O."/>
            <person name="Soukal P."/>
            <person name="Eme L."/>
            <person name="Dacks J.B."/>
            <person name="Karnkowska A."/>
            <person name="Elias M."/>
            <person name="Hampl V."/>
        </authorList>
    </citation>
    <scope>NUCLEOTIDE SEQUENCE [LARGE SCALE GENOMIC DNA]</scope>
    <source>
        <strain evidence="2">NAU3</strain>
        <tissue evidence="2">Gut</tissue>
    </source>
</reference>
<sequence>MFDRIIRLAGTDFHKHKWENAHILLLQLCSLPHPSCHTSYPLSFFSSELSLESIPLHPNLDPLLPRLLNGRPLPILNVSHYNTKTVSTTEDSTAMFQLPVADQTGERMQNLQPFSLNECHTIDFAKHFHHPTIKPLFCDIYQREAPVIPALLSHISSLPVFWLLLIIGHPICVLAPTSRFASMIVSALVSLISPLSYGTSVAPFYNLVAGDNLHRNDTPTHPTIFGTTSALFFQMRQIRGTYCYVMTGDWELKNKLDTETQLEMPSQAHTTPHPHSLTNQHPSKFCMLPDSPYFEERDFSDYSPSSSTLPPDNPDNHTTTHTRQLSQPVSETSTAFDETVVEAEEDETEEEHDDTFMSFLSTVTQIPSHLPSQLHLDLFPLSSLLALSFPAFSTPWIDPPTTPSPNKTRHSDSSRFKSTRLSFSFRYTPSALKGRNKFKKNSFAPAESLRIDTKTWIERQKEWRACTSLSAEECLEAFITGSEDDYSAMLGRLKGMMESGNTLGAMNEAVKDYFEGLTRDFMSPLEEYFFGVKGQDTRGEKMRGGGESGKGERAEGIRGTFRRWRDERKKNESPKATSLSVGQSVSTDPSLPPSPQAFLTFSQKHPPTFCARVKSLDAVLFAYSLFFNTPAFAEWKRQMEVQREWEEKMLTEQCIERGWCGGSDSEALREERAFVLELVKKRRKEEEELTLPNFPAGLDNPAQIQQSLNSLQMTIQAAMNPSVLLNPLFPLTQSLLPLTRVTSPSACRVWNATNSLHSHLVAEEELLTSLQLADGK</sequence>
<protein>
    <submittedName>
        <fullName evidence="2">Uncharacterized protein</fullName>
    </submittedName>
</protein>
<comment type="caution">
    <text evidence="2">The sequence shown here is derived from an EMBL/GenBank/DDBJ whole genome shotgun (WGS) entry which is preliminary data.</text>
</comment>
<dbReference type="PANTHER" id="PTHR13677">
    <property type="entry name" value="LD41638P"/>
    <property type="match status" value="1"/>
</dbReference>
<evidence type="ECO:0000313" key="3">
    <source>
        <dbReference type="Proteomes" id="UP001281761"/>
    </source>
</evidence>
<feature type="region of interest" description="Disordered" evidence="1">
    <location>
        <begin position="396"/>
        <end position="415"/>
    </location>
</feature>
<feature type="region of interest" description="Disordered" evidence="1">
    <location>
        <begin position="297"/>
        <end position="352"/>
    </location>
</feature>
<gene>
    <name evidence="2" type="ORF">BLNAU_19819</name>
</gene>
<feature type="region of interest" description="Disordered" evidence="1">
    <location>
        <begin position="539"/>
        <end position="591"/>
    </location>
</feature>
<feature type="compositionally biased region" description="Polar residues" evidence="1">
    <location>
        <begin position="302"/>
        <end position="333"/>
    </location>
</feature>
<name>A0ABQ9X0Y3_9EUKA</name>
<feature type="compositionally biased region" description="Polar residues" evidence="1">
    <location>
        <begin position="574"/>
        <end position="589"/>
    </location>
</feature>
<dbReference type="PANTHER" id="PTHR13677:SF0">
    <property type="entry name" value="LD41638P"/>
    <property type="match status" value="1"/>
</dbReference>
<feature type="compositionally biased region" description="Acidic residues" evidence="1">
    <location>
        <begin position="339"/>
        <end position="352"/>
    </location>
</feature>
<organism evidence="2 3">
    <name type="scientific">Blattamonas nauphoetae</name>
    <dbReference type="NCBI Taxonomy" id="2049346"/>
    <lineage>
        <taxon>Eukaryota</taxon>
        <taxon>Metamonada</taxon>
        <taxon>Preaxostyla</taxon>
        <taxon>Oxymonadida</taxon>
        <taxon>Blattamonas</taxon>
    </lineage>
</organism>
<dbReference type="EMBL" id="JARBJD010000267">
    <property type="protein sequence ID" value="KAK2945243.1"/>
    <property type="molecule type" value="Genomic_DNA"/>
</dbReference>
<dbReference type="Proteomes" id="UP001281761">
    <property type="component" value="Unassembled WGS sequence"/>
</dbReference>
<feature type="compositionally biased region" description="Basic and acidic residues" evidence="1">
    <location>
        <begin position="539"/>
        <end position="556"/>
    </location>
</feature>
<keyword evidence="3" id="KW-1185">Reference proteome</keyword>